<evidence type="ECO:0000259" key="21">
    <source>
        <dbReference type="PROSITE" id="PS50878"/>
    </source>
</evidence>
<evidence type="ECO:0000256" key="3">
    <source>
        <dbReference type="ARBA" id="ARBA00022454"/>
    </source>
</evidence>
<dbReference type="InterPro" id="IPR005135">
    <property type="entry name" value="Endo/exonuclease/phosphatase"/>
</dbReference>
<comment type="similarity">
    <text evidence="2 20">Belongs to the DNA2/NAM7 helicase family.</text>
</comment>
<dbReference type="FunFam" id="3.40.50.300:FF:002948">
    <property type="entry name" value="DNA replication ATP-dependent helicase/nuclease DNA2"/>
    <property type="match status" value="1"/>
</dbReference>
<evidence type="ECO:0000256" key="9">
    <source>
        <dbReference type="ARBA" id="ARBA00022763"/>
    </source>
</evidence>
<dbReference type="SUPFAM" id="SSF56219">
    <property type="entry name" value="DNase I-like"/>
    <property type="match status" value="1"/>
</dbReference>
<keyword evidence="6 20" id="KW-0540">Nuclease</keyword>
<keyword evidence="17 20" id="KW-0539">Nucleus</keyword>
<keyword evidence="3 20" id="KW-0158">Chromosome</keyword>
<keyword evidence="10 20" id="KW-0378">Hydrolase</keyword>
<comment type="caution">
    <text evidence="22">The sequence shown here is derived from an EMBL/GenBank/DDBJ whole genome shotgun (WGS) entry which is preliminary data.</text>
</comment>
<dbReference type="PANTHER" id="PTHR10887:SF433">
    <property type="entry name" value="DNA REPLICATION ATP-DEPENDENT HELICASE_NUCLEASE DNA2"/>
    <property type="match status" value="1"/>
</dbReference>
<evidence type="ECO:0000256" key="15">
    <source>
        <dbReference type="ARBA" id="ARBA00023125"/>
    </source>
</evidence>
<dbReference type="Pfam" id="PF13966">
    <property type="entry name" value="zf-RVT"/>
    <property type="match status" value="1"/>
</dbReference>
<dbReference type="Pfam" id="PF13086">
    <property type="entry name" value="AAA_11"/>
    <property type="match status" value="2"/>
</dbReference>
<dbReference type="Gene3D" id="3.40.50.300">
    <property type="entry name" value="P-loop containing nucleotide triphosphate hydrolases"/>
    <property type="match status" value="2"/>
</dbReference>
<comment type="subcellular location">
    <subcellularLocation>
        <location evidence="20">Nucleus</location>
    </subcellularLocation>
    <subcellularLocation>
        <location evidence="20">Chromosome</location>
    </subcellularLocation>
</comment>
<dbReference type="GO" id="GO:0005737">
    <property type="term" value="C:cytoplasm"/>
    <property type="evidence" value="ECO:0007669"/>
    <property type="project" value="TreeGrafter"/>
</dbReference>
<dbReference type="Pfam" id="PF13087">
    <property type="entry name" value="AAA_12"/>
    <property type="match status" value="1"/>
</dbReference>
<dbReference type="InterPro" id="IPR045055">
    <property type="entry name" value="DNA2/NAM7-like"/>
</dbReference>
<keyword evidence="9 20" id="KW-0227">DNA damage</keyword>
<keyword evidence="4 20" id="KW-0004">4Fe-4S</keyword>
<dbReference type="InterPro" id="IPR043502">
    <property type="entry name" value="DNA/RNA_pol_sf"/>
</dbReference>
<comment type="catalytic activity">
    <reaction evidence="19 20">
        <text>ATP + H2O = ADP + phosphate + H(+)</text>
        <dbReference type="Rhea" id="RHEA:13065"/>
        <dbReference type="ChEBI" id="CHEBI:15377"/>
        <dbReference type="ChEBI" id="CHEBI:15378"/>
        <dbReference type="ChEBI" id="CHEBI:30616"/>
        <dbReference type="ChEBI" id="CHEBI:43474"/>
        <dbReference type="ChEBI" id="CHEBI:456216"/>
        <dbReference type="EC" id="3.6.4.12"/>
    </reaction>
</comment>
<dbReference type="CDD" id="cd01650">
    <property type="entry name" value="RT_nLTR_like"/>
    <property type="match status" value="1"/>
</dbReference>
<evidence type="ECO:0000256" key="1">
    <source>
        <dbReference type="ARBA" id="ARBA00001966"/>
    </source>
</evidence>
<comment type="function">
    <text evidence="20">Key enzyme involved in DNA replication and DNA repair. Involved in Okazaki fragments processing by cleaving long flaps that escape FEN1: flaps that are longer than 27 nucleotides are coated by replication protein A complex (RPA), leading to recruit DNA2 which cleaves the flap until it is too short to bind RPA and becomes a substrate for FEN1. Also involved in 5'-end resection of DNA during double-strand break (DSB) repair by mediating the cleavage of 5'-ssDNA.</text>
</comment>
<dbReference type="SUPFAM" id="SSF52540">
    <property type="entry name" value="P-loop containing nucleoside triphosphate hydrolases"/>
    <property type="match status" value="1"/>
</dbReference>
<keyword evidence="13 20" id="KW-0408">Iron</keyword>
<dbReference type="GO" id="GO:0005634">
    <property type="term" value="C:nucleus"/>
    <property type="evidence" value="ECO:0007669"/>
    <property type="project" value="UniProtKB-SubCell"/>
</dbReference>
<evidence type="ECO:0000256" key="12">
    <source>
        <dbReference type="ARBA" id="ARBA00022840"/>
    </source>
</evidence>
<dbReference type="Proteomes" id="UP000289340">
    <property type="component" value="Chromosome 6"/>
</dbReference>
<dbReference type="GO" id="GO:0033567">
    <property type="term" value="P:DNA replication, Okazaki fragment processing"/>
    <property type="evidence" value="ECO:0007669"/>
    <property type="project" value="UniProtKB-UniRule"/>
</dbReference>
<dbReference type="InterPro" id="IPR041679">
    <property type="entry name" value="DNA2/NAM7-like_C"/>
</dbReference>
<organism evidence="22 23">
    <name type="scientific">Glycine soja</name>
    <name type="common">Wild soybean</name>
    <dbReference type="NCBI Taxonomy" id="3848"/>
    <lineage>
        <taxon>Eukaryota</taxon>
        <taxon>Viridiplantae</taxon>
        <taxon>Streptophyta</taxon>
        <taxon>Embryophyta</taxon>
        <taxon>Tracheophyta</taxon>
        <taxon>Spermatophyta</taxon>
        <taxon>Magnoliopsida</taxon>
        <taxon>eudicotyledons</taxon>
        <taxon>Gunneridae</taxon>
        <taxon>Pentapetalae</taxon>
        <taxon>rosids</taxon>
        <taxon>fabids</taxon>
        <taxon>Fabales</taxon>
        <taxon>Fabaceae</taxon>
        <taxon>Papilionoideae</taxon>
        <taxon>50 kb inversion clade</taxon>
        <taxon>NPAAA clade</taxon>
        <taxon>indigoferoid/millettioid clade</taxon>
        <taxon>Phaseoleae</taxon>
        <taxon>Glycine</taxon>
        <taxon>Glycine subgen. Soja</taxon>
    </lineage>
</organism>
<dbReference type="GO" id="GO:0071932">
    <property type="term" value="P:replication fork reversal"/>
    <property type="evidence" value="ECO:0007669"/>
    <property type="project" value="TreeGrafter"/>
</dbReference>
<dbReference type="GO" id="GO:0005694">
    <property type="term" value="C:chromosome"/>
    <property type="evidence" value="ECO:0007669"/>
    <property type="project" value="UniProtKB-SubCell"/>
</dbReference>
<keyword evidence="18 20" id="KW-0511">Multifunctional enzyme</keyword>
<feature type="domain" description="Reverse transcriptase" evidence="21">
    <location>
        <begin position="462"/>
        <end position="740"/>
    </location>
</feature>
<gene>
    <name evidence="22" type="ORF">D0Y65_016306</name>
</gene>
<keyword evidence="14 20" id="KW-0411">Iron-sulfur</keyword>
<evidence type="ECO:0000256" key="4">
    <source>
        <dbReference type="ARBA" id="ARBA00022485"/>
    </source>
</evidence>
<evidence type="ECO:0000256" key="6">
    <source>
        <dbReference type="ARBA" id="ARBA00022722"/>
    </source>
</evidence>
<evidence type="ECO:0000256" key="17">
    <source>
        <dbReference type="ARBA" id="ARBA00023242"/>
    </source>
</evidence>
<dbReference type="PROSITE" id="PS50878">
    <property type="entry name" value="RT_POL"/>
    <property type="match status" value="1"/>
</dbReference>
<accession>A0A445KGC0</accession>
<keyword evidence="12 20" id="KW-0067">ATP-binding</keyword>
<dbReference type="Gene3D" id="3.60.10.10">
    <property type="entry name" value="Endonuclease/exonuclease/phosphatase"/>
    <property type="match status" value="1"/>
</dbReference>
<keyword evidence="7 20" id="KW-0479">Metal-binding</keyword>
<dbReference type="InterPro" id="IPR026960">
    <property type="entry name" value="RVT-Znf"/>
</dbReference>
<evidence type="ECO:0000256" key="10">
    <source>
        <dbReference type="ARBA" id="ARBA00022801"/>
    </source>
</evidence>
<dbReference type="CDD" id="cd18041">
    <property type="entry name" value="DEXXQc_DNA2"/>
    <property type="match status" value="1"/>
</dbReference>
<dbReference type="InterPro" id="IPR047187">
    <property type="entry name" value="SF1_C_Upf1"/>
</dbReference>
<dbReference type="InterPro" id="IPR036691">
    <property type="entry name" value="Endo/exonu/phosph_ase_sf"/>
</dbReference>
<dbReference type="PANTHER" id="PTHR10887">
    <property type="entry name" value="DNA2/NAM7 HELICASE FAMILY"/>
    <property type="match status" value="1"/>
</dbReference>
<dbReference type="InterPro" id="IPR000477">
    <property type="entry name" value="RT_dom"/>
</dbReference>
<evidence type="ECO:0000256" key="18">
    <source>
        <dbReference type="ARBA" id="ARBA00023268"/>
    </source>
</evidence>
<dbReference type="EC" id="3.1.-.-" evidence="20"/>
<dbReference type="SUPFAM" id="SSF56672">
    <property type="entry name" value="DNA/RNA polymerases"/>
    <property type="match status" value="1"/>
</dbReference>
<evidence type="ECO:0000256" key="5">
    <source>
        <dbReference type="ARBA" id="ARBA00022705"/>
    </source>
</evidence>
<evidence type="ECO:0000256" key="20">
    <source>
        <dbReference type="RuleBase" id="RU367041"/>
    </source>
</evidence>
<evidence type="ECO:0000256" key="14">
    <source>
        <dbReference type="ARBA" id="ARBA00023014"/>
    </source>
</evidence>
<keyword evidence="11 20" id="KW-0347">Helicase</keyword>
<keyword evidence="16 20" id="KW-0234">DNA repair</keyword>
<dbReference type="InterPro" id="IPR026851">
    <property type="entry name" value="Dna2/JHS1_DEXXQ-box"/>
</dbReference>
<evidence type="ECO:0000256" key="16">
    <source>
        <dbReference type="ARBA" id="ARBA00023204"/>
    </source>
</evidence>
<proteinExistence type="inferred from homology"/>
<comment type="cofactor">
    <cofactor evidence="1">
        <name>[4Fe-4S] cluster</name>
        <dbReference type="ChEBI" id="CHEBI:49883"/>
    </cofactor>
</comment>
<evidence type="ECO:0000256" key="8">
    <source>
        <dbReference type="ARBA" id="ARBA00022741"/>
    </source>
</evidence>
<reference evidence="22 23" key="1">
    <citation type="submission" date="2018-09" db="EMBL/GenBank/DDBJ databases">
        <title>A high-quality reference genome of wild soybean provides a powerful tool to mine soybean genomes.</title>
        <authorList>
            <person name="Xie M."/>
            <person name="Chung C.Y.L."/>
            <person name="Li M.-W."/>
            <person name="Wong F.-L."/>
            <person name="Chan T.-F."/>
            <person name="Lam H.-M."/>
        </authorList>
    </citation>
    <scope>NUCLEOTIDE SEQUENCE [LARGE SCALE GENOMIC DNA]</scope>
    <source>
        <strain evidence="23">cv. W05</strain>
        <tissue evidence="22">Hypocotyl of etiolated seedlings</tissue>
    </source>
</reference>
<dbReference type="GO" id="GO:0005524">
    <property type="term" value="F:ATP binding"/>
    <property type="evidence" value="ECO:0007669"/>
    <property type="project" value="UniProtKB-UniRule"/>
</dbReference>
<protein>
    <recommendedName>
        <fullName evidence="20">DNA replication ATP-dependent helicase/nuclease</fullName>
        <ecNumber evidence="20">3.1.-.-</ecNumber>
        <ecNumber evidence="20">3.6.4.12</ecNumber>
    </recommendedName>
</protein>
<evidence type="ECO:0000256" key="13">
    <source>
        <dbReference type="ARBA" id="ARBA00023004"/>
    </source>
</evidence>
<evidence type="ECO:0000256" key="19">
    <source>
        <dbReference type="ARBA" id="ARBA00047995"/>
    </source>
</evidence>
<evidence type="ECO:0000256" key="11">
    <source>
        <dbReference type="ARBA" id="ARBA00022806"/>
    </source>
</evidence>
<dbReference type="GO" id="GO:0017116">
    <property type="term" value="F:single-stranded DNA helicase activity"/>
    <property type="evidence" value="ECO:0007669"/>
    <property type="project" value="UniProtKB-UniRule"/>
</dbReference>
<dbReference type="GO" id="GO:0016887">
    <property type="term" value="F:ATP hydrolysis activity"/>
    <property type="evidence" value="ECO:0007669"/>
    <property type="project" value="RHEA"/>
</dbReference>
<evidence type="ECO:0000313" key="23">
    <source>
        <dbReference type="Proteomes" id="UP000289340"/>
    </source>
</evidence>
<dbReference type="FunFam" id="3.40.50.300:FF:001302">
    <property type="entry name" value="DNA replication ATP-dependent helicase/nuclease DNA2"/>
    <property type="match status" value="1"/>
</dbReference>
<dbReference type="EMBL" id="QZWG01000006">
    <property type="protein sequence ID" value="RZC09917.1"/>
    <property type="molecule type" value="Genomic_DNA"/>
</dbReference>
<evidence type="ECO:0000256" key="7">
    <source>
        <dbReference type="ARBA" id="ARBA00022723"/>
    </source>
</evidence>
<keyword evidence="5 20" id="KW-0235">DNA replication</keyword>
<keyword evidence="23" id="KW-1185">Reference proteome</keyword>
<evidence type="ECO:0000313" key="22">
    <source>
        <dbReference type="EMBL" id="RZC09917.1"/>
    </source>
</evidence>
<name>A0A445KGC0_GLYSO</name>
<keyword evidence="8 20" id="KW-0547">Nucleotide-binding</keyword>
<dbReference type="InterPro" id="IPR027417">
    <property type="entry name" value="P-loop_NTPase"/>
</dbReference>
<dbReference type="GO" id="GO:0003677">
    <property type="term" value="F:DNA binding"/>
    <property type="evidence" value="ECO:0007669"/>
    <property type="project" value="UniProtKB-UniRule"/>
</dbReference>
<dbReference type="InterPro" id="IPR041677">
    <property type="entry name" value="DNA2/NAM7_AAA_11"/>
</dbReference>
<dbReference type="FunFam" id="3.40.50.300:FF:001490">
    <property type="entry name" value="DNA replication helicase"/>
    <property type="match status" value="1"/>
</dbReference>
<dbReference type="GO" id="GO:0017108">
    <property type="term" value="F:5'-flap endonuclease activity"/>
    <property type="evidence" value="ECO:0007669"/>
    <property type="project" value="UniProtKB-UniRule"/>
</dbReference>
<dbReference type="GO" id="GO:0051539">
    <property type="term" value="F:4 iron, 4 sulfur cluster binding"/>
    <property type="evidence" value="ECO:0007669"/>
    <property type="project" value="UniProtKB-UniRule"/>
</dbReference>
<keyword evidence="15 20" id="KW-0238">DNA-binding</keyword>
<dbReference type="GO" id="GO:0006281">
    <property type="term" value="P:DNA repair"/>
    <property type="evidence" value="ECO:0007669"/>
    <property type="project" value="UniProtKB-KW"/>
</dbReference>
<dbReference type="Pfam" id="PF00078">
    <property type="entry name" value="RVT_1"/>
    <property type="match status" value="1"/>
</dbReference>
<dbReference type="CDD" id="cd18808">
    <property type="entry name" value="SF1_C_Upf1"/>
    <property type="match status" value="1"/>
</dbReference>
<evidence type="ECO:0000256" key="2">
    <source>
        <dbReference type="ARBA" id="ARBA00007913"/>
    </source>
</evidence>
<dbReference type="GO" id="GO:0046872">
    <property type="term" value="F:metal ion binding"/>
    <property type="evidence" value="ECO:0007669"/>
    <property type="project" value="UniProtKB-UniRule"/>
</dbReference>
<dbReference type="EC" id="3.6.4.12" evidence="20"/>
<dbReference type="Pfam" id="PF03372">
    <property type="entry name" value="Exo_endo_phos"/>
    <property type="match status" value="1"/>
</dbReference>
<sequence>MVRKHNLDLLCLQETKRDRIDKPLCQALWGDGDVSWESHPAENTAGGLLCIWSDNRFKVERKVTGRGFIMLDGIWVSEAQHVCIVNVYAPCDSQNKRLLWESLRQQKILCPNVLWCLMGDFNSVRNPSERVGLSQRGVDDRLIREFNDWIADLEVEEPPCVGRKFTWFRPNGAARSKLDRTFVSAEWFSKWPASTQFILDRNFSDHCPVLFTSKYVDWGPKPFRVLDCWLKDKSFSKMVHDCWSQLHLGGWGGHVLKEKIKRLKVRMRSWNTEQFGDTFKKVQNLQFELNKLETDIADRQLTDQENMQRKQLQQDLWAAAQSYESLVRQKARSKWIREGDCNSRYFHLVINYNRRHNAVNGLTIDGSWVDEPARVKEEIYRFFQQRFQDPHQCRPQLNGISFNTVGQQERQLLVESFKEDEIRRAVWDCGGEKSPGPDGLNFKFIKHFWQLLKPDFLRFLDEFHTNGVFPKGSNASFISLIPKVPEPQSLNDFRPISLIGCTYKIVAKLLSNRLKKVMPSIIDERQSAFIQGRQLLHSVITVNEVVEEAKRGRKPCLVFKVDFERAYDSVSWDYLLHMLRRMGFCSKWIQWIHGCLKSASISVLVNGSPTSEFSPQRGLRQGDPLAPLLFNITAEGLTGLMREAVNKNHFSEVLVGKDSVPVSILQYADDTIFVGEATMQNVVTIKSILRGFELASGLKINFAKSCFGAVGKTEQWTREAAELLNCRILPMPFKYLGIPIGANPRRSELWDPILRKCERKLARWKQRHLSFGGRVTLIQSTLSSIPIYFLSFFKLPAKVADKLIGIQRRFLWGGGSEQKKIAWVKWETVCLSKQNGGLGIKDIRTFNKALLGKWRWDLFHQHKELWARILASKYGGWRSLVDAKRVSNESVWWQDLLAVTHDQQFNNILNEGTMWRVGCGDKIRLWEDRWTGSGQPLMLKYPRLYQISSQQQKLILQMGTFIQSAWEWNLLWRRPLFDNEVASAVGFLEDISHITLQQHEADSWTWKHESNGYYSSRSAYRLLQGISDVASMDDIFKDLWKLKIPTKATIFAWRLIRDRLPTKSNLRRRQIDISDSLCPFCSIKDETASHLFFECSKIQHLWWESQSWIGTSGAYPINPRHHFLQHNIGMKGGKIYKRWKCWWVALNWSIWQQRNKILSNQSSHQIIAKGVISDISPIHVSVSFSKRLRIPGSSSTAHDLSQQVWRIDKDEYVTSFAIMRFNLVQLFLQNDQSAHLRRMIVDLEAPRFDSGSLVSQDPAISYVWSEKSLNDDQRGAILKILTAKDYALILGMPGTGKTSTLVHAVKALLIRGTSILLTAYTNSAVDNLLIKLKAQGIDFVRIGRHEVVNEEVREHCLSAMNVQGVEDIKIRLEQVKVVAVTCLGISSPLLANTRFDVCIMDEAGQTTLPVSLGPLIFASTFVLVGDHYQLPPLVQSAEARENGMGISLFCRLSEAHPEAISALQSQYRMCQDIMDLSNALIYGDRLRCGSFEVANSKLEFSGLNCDLPWLEDVLNPRRPVIFIDTDKLPALEARDQKIVNNPIEAQIIAEVAKELVKNGIGSEHIGIITPYNSQANLIRNAASMTSLEIHTIDKYQGRDKDCILVSFVRSTENPTSCAASLLGDWHRINVALTRAKKKLIMVGSRRTLLRVPLLKLLIKKVEEQSGILTVTKKDIYRKSELKRCSQMR</sequence>